<feature type="compositionally biased region" description="Basic and acidic residues" evidence="1">
    <location>
        <begin position="35"/>
        <end position="45"/>
    </location>
</feature>
<organism evidence="3 4">
    <name type="scientific">Hordeum vulgare subsp. vulgare</name>
    <name type="common">Domesticated barley</name>
    <dbReference type="NCBI Taxonomy" id="112509"/>
    <lineage>
        <taxon>Eukaryota</taxon>
        <taxon>Viridiplantae</taxon>
        <taxon>Streptophyta</taxon>
        <taxon>Embryophyta</taxon>
        <taxon>Tracheophyta</taxon>
        <taxon>Spermatophyta</taxon>
        <taxon>Magnoliopsida</taxon>
        <taxon>Liliopsida</taxon>
        <taxon>Poales</taxon>
        <taxon>Poaceae</taxon>
        <taxon>BOP clade</taxon>
        <taxon>Pooideae</taxon>
        <taxon>Triticodae</taxon>
        <taxon>Triticeae</taxon>
        <taxon>Hordeinae</taxon>
        <taxon>Hordeum</taxon>
    </lineage>
</organism>
<reference evidence="4" key="1">
    <citation type="journal article" date="2012" name="Nature">
        <title>A physical, genetic and functional sequence assembly of the barley genome.</title>
        <authorList>
            <consortium name="The International Barley Genome Sequencing Consortium"/>
            <person name="Mayer K.F."/>
            <person name="Waugh R."/>
            <person name="Brown J.W."/>
            <person name="Schulman A."/>
            <person name="Langridge P."/>
            <person name="Platzer M."/>
            <person name="Fincher G.B."/>
            <person name="Muehlbauer G.J."/>
            <person name="Sato K."/>
            <person name="Close T.J."/>
            <person name="Wise R.P."/>
            <person name="Stein N."/>
        </authorList>
    </citation>
    <scope>NUCLEOTIDE SEQUENCE [LARGE SCALE GENOMIC DNA]</scope>
    <source>
        <strain evidence="4">cv. Morex</strain>
    </source>
</reference>
<dbReference type="InterPro" id="IPR046533">
    <property type="entry name" value="DUF6598"/>
</dbReference>
<dbReference type="Pfam" id="PF20241">
    <property type="entry name" value="DUF6598"/>
    <property type="match status" value="1"/>
</dbReference>
<dbReference type="GeneID" id="123403918"/>
<dbReference type="Proteomes" id="UP000011116">
    <property type="component" value="Chromosome 6H"/>
</dbReference>
<evidence type="ECO:0000313" key="4">
    <source>
        <dbReference type="Proteomes" id="UP000011116"/>
    </source>
</evidence>
<dbReference type="OrthoDB" id="586448at2759"/>
<proteinExistence type="predicted"/>
<dbReference type="EnsemblPlants" id="HORVU.MOREX.r3.6HG0609020.1">
    <property type="protein sequence ID" value="HORVU.MOREX.r3.6HG0609020.1"/>
    <property type="gene ID" value="HORVU.MOREX.r3.6HG0609020"/>
</dbReference>
<dbReference type="Gramene" id="HORVU.MOREX.r3.6HG0609020.1">
    <property type="protein sequence ID" value="HORVU.MOREX.r3.6HG0609020.1"/>
    <property type="gene ID" value="HORVU.MOREX.r3.6HG0609020"/>
</dbReference>
<evidence type="ECO:0000256" key="1">
    <source>
        <dbReference type="SAM" id="MobiDB-lite"/>
    </source>
</evidence>
<protein>
    <recommendedName>
        <fullName evidence="2">DUF6598 domain-containing protein</fullName>
    </recommendedName>
</protein>
<dbReference type="SMR" id="A0A8I6Y4G6"/>
<sequence>MDSKEGKSEMQKDAAATSKDTAARKRKKRASRIGKKAEEASVRKTVKETRRRAPILYESTYPVFEEHRHEFNKWWMEDWGDLIGSMEQKTAIPSVRFTDVASGMAYVDTAATLQPFEVKISPKENSGLTWPLHVYGYVAARDLVDYKRNIIFEREKDNCQIITDEFPYLALTGPARAVVLLDPVYFEIDLKVKGIGQSEDQDLIFIASSFTNPFPDESALFKRTFKGKISTVELTFGQISKSVEAAVSMQVVHGSWPDGFRGCFAAKTASINDLTIGLLVIGDNGLTLADDGTIKLQRHVVCAEITNGEYLEVSVGAYGVGGQRFDGTLYFTPQERGRLNGALHVGTCEIEVTVTWSLIMSF</sequence>
<gene>
    <name evidence="3" type="primary">LOC123403918</name>
</gene>
<evidence type="ECO:0000259" key="2">
    <source>
        <dbReference type="Pfam" id="PF20241"/>
    </source>
</evidence>
<dbReference type="RefSeq" id="XP_044953765.1">
    <property type="nucleotide sequence ID" value="XM_045097830.1"/>
</dbReference>
<dbReference type="AlphaFoldDB" id="A0A8I6Y4G6"/>
<dbReference type="OMA" id="DTCEIEV"/>
<reference evidence="3" key="3">
    <citation type="submission" date="2022-01" db="UniProtKB">
        <authorList>
            <consortium name="EnsemblPlants"/>
        </authorList>
    </citation>
    <scope>IDENTIFICATION</scope>
    <source>
        <strain evidence="3">subsp. vulgare</strain>
    </source>
</reference>
<dbReference type="PANTHER" id="PTHR33065:SF110">
    <property type="entry name" value="DUF6598 DOMAIN-CONTAINING PROTEIN"/>
    <property type="match status" value="1"/>
</dbReference>
<feature type="compositionally biased region" description="Basic and acidic residues" evidence="1">
    <location>
        <begin position="1"/>
        <end position="12"/>
    </location>
</feature>
<dbReference type="PANTHER" id="PTHR33065">
    <property type="entry name" value="OS07G0486400 PROTEIN"/>
    <property type="match status" value="1"/>
</dbReference>
<feature type="region of interest" description="Disordered" evidence="1">
    <location>
        <begin position="1"/>
        <end position="45"/>
    </location>
</feature>
<keyword evidence="4" id="KW-1185">Reference proteome</keyword>
<name>A0A8I6Y4G6_HORVV</name>
<dbReference type="KEGG" id="hvg:123403918"/>
<accession>A0A8I6Y4G6</accession>
<feature type="domain" description="DUF6598" evidence="2">
    <location>
        <begin position="113"/>
        <end position="354"/>
    </location>
</feature>
<dbReference type="Gramene" id="HORVU.MOREX.r2.6HG0504990.1">
    <property type="protein sequence ID" value="HORVU.MOREX.r2.6HG0504990.1"/>
    <property type="gene ID" value="HORVU.MOREX.r2.6HG0504990"/>
</dbReference>
<feature type="compositionally biased region" description="Basic residues" evidence="1">
    <location>
        <begin position="24"/>
        <end position="34"/>
    </location>
</feature>
<evidence type="ECO:0000313" key="3">
    <source>
        <dbReference type="EnsemblPlants" id="HORVU.MOREX.r3.6HG0609020.1"/>
    </source>
</evidence>
<reference evidence="3" key="2">
    <citation type="submission" date="2020-10" db="EMBL/GenBank/DDBJ databases">
        <authorList>
            <person name="Scholz U."/>
            <person name="Mascher M."/>
            <person name="Fiebig A."/>
        </authorList>
    </citation>
    <scope>NUCLEOTIDE SEQUENCE [LARGE SCALE GENOMIC DNA]</scope>
    <source>
        <strain evidence="3">cv. Morex</strain>
    </source>
</reference>